<dbReference type="Pfam" id="PF07681">
    <property type="entry name" value="DoxX"/>
    <property type="match status" value="1"/>
</dbReference>
<evidence type="ECO:0000256" key="6">
    <source>
        <dbReference type="ARBA" id="ARBA00023136"/>
    </source>
</evidence>
<comment type="caution">
    <text evidence="8">The sequence shown here is derived from an EMBL/GenBank/DDBJ whole genome shotgun (WGS) entry which is preliminary data.</text>
</comment>
<keyword evidence="6 7" id="KW-0472">Membrane</keyword>
<feature type="transmembrane region" description="Helical" evidence="7">
    <location>
        <begin position="80"/>
        <end position="101"/>
    </location>
</feature>
<name>A0A848H4J4_9BURK</name>
<evidence type="ECO:0000313" key="8">
    <source>
        <dbReference type="EMBL" id="NML44451.1"/>
    </source>
</evidence>
<dbReference type="GO" id="GO:0005886">
    <property type="term" value="C:plasma membrane"/>
    <property type="evidence" value="ECO:0007669"/>
    <property type="project" value="UniProtKB-SubCell"/>
</dbReference>
<comment type="subcellular location">
    <subcellularLocation>
        <location evidence="1">Cell membrane</location>
        <topology evidence="1">Multi-pass membrane protein</topology>
    </subcellularLocation>
</comment>
<evidence type="ECO:0000256" key="2">
    <source>
        <dbReference type="ARBA" id="ARBA00006679"/>
    </source>
</evidence>
<evidence type="ECO:0000256" key="5">
    <source>
        <dbReference type="ARBA" id="ARBA00022989"/>
    </source>
</evidence>
<dbReference type="PANTHER" id="PTHR33452:SF1">
    <property type="entry name" value="INNER MEMBRANE PROTEIN YPHA-RELATED"/>
    <property type="match status" value="1"/>
</dbReference>
<evidence type="ECO:0000256" key="1">
    <source>
        <dbReference type="ARBA" id="ARBA00004651"/>
    </source>
</evidence>
<proteinExistence type="inferred from homology"/>
<keyword evidence="9" id="KW-1185">Reference proteome</keyword>
<keyword evidence="4 7" id="KW-0812">Transmembrane</keyword>
<reference evidence="8 9" key="1">
    <citation type="submission" date="2020-04" db="EMBL/GenBank/DDBJ databases">
        <title>Ramlibacter sp. G-1-2-2 isolated from soil.</title>
        <authorList>
            <person name="Dahal R.H."/>
        </authorList>
    </citation>
    <scope>NUCLEOTIDE SEQUENCE [LARGE SCALE GENOMIC DNA]</scope>
    <source>
        <strain evidence="8 9">G-1-2-2</strain>
    </source>
</reference>
<dbReference type="InterPro" id="IPR032808">
    <property type="entry name" value="DoxX"/>
</dbReference>
<evidence type="ECO:0000313" key="9">
    <source>
        <dbReference type="Proteomes" id="UP000541185"/>
    </source>
</evidence>
<evidence type="ECO:0000256" key="7">
    <source>
        <dbReference type="SAM" id="Phobius"/>
    </source>
</evidence>
<accession>A0A848H4J4</accession>
<gene>
    <name evidence="8" type="ORF">HHL11_11865</name>
</gene>
<sequence>MHAQTLPTTTPSSAGWSNVAVLVGRFIFVAMFAMALAMKLMDIRATAAYIGSAGFPAALVLAWLAALFEAALVVCLATGGWFRPAALAAAVYVVFLGFAFHGPSKWAANQMEFGFFVDHFTFLAGLLYAAAHGPGKLARRA</sequence>
<evidence type="ECO:0000256" key="3">
    <source>
        <dbReference type="ARBA" id="ARBA00022475"/>
    </source>
</evidence>
<evidence type="ECO:0000256" key="4">
    <source>
        <dbReference type="ARBA" id="ARBA00022692"/>
    </source>
</evidence>
<feature type="transmembrane region" description="Helical" evidence="7">
    <location>
        <begin position="48"/>
        <end position="68"/>
    </location>
</feature>
<dbReference type="InterPro" id="IPR051907">
    <property type="entry name" value="DoxX-like_oxidoreductase"/>
</dbReference>
<protein>
    <submittedName>
        <fullName evidence="8">DoxX family protein</fullName>
    </submittedName>
</protein>
<organism evidence="8 9">
    <name type="scientific">Ramlibacter agri</name>
    <dbReference type="NCBI Taxonomy" id="2728837"/>
    <lineage>
        <taxon>Bacteria</taxon>
        <taxon>Pseudomonadati</taxon>
        <taxon>Pseudomonadota</taxon>
        <taxon>Betaproteobacteria</taxon>
        <taxon>Burkholderiales</taxon>
        <taxon>Comamonadaceae</taxon>
        <taxon>Ramlibacter</taxon>
    </lineage>
</organism>
<dbReference type="RefSeq" id="WP_169418578.1">
    <property type="nucleotide sequence ID" value="NZ_JABBFX010000001.1"/>
</dbReference>
<keyword evidence="3" id="KW-1003">Cell membrane</keyword>
<dbReference type="PANTHER" id="PTHR33452">
    <property type="entry name" value="OXIDOREDUCTASE CATD-RELATED"/>
    <property type="match status" value="1"/>
</dbReference>
<keyword evidence="5 7" id="KW-1133">Transmembrane helix</keyword>
<feature type="transmembrane region" description="Helical" evidence="7">
    <location>
        <begin position="113"/>
        <end position="131"/>
    </location>
</feature>
<dbReference type="EMBL" id="JABBFX010000001">
    <property type="protein sequence ID" value="NML44451.1"/>
    <property type="molecule type" value="Genomic_DNA"/>
</dbReference>
<dbReference type="Proteomes" id="UP000541185">
    <property type="component" value="Unassembled WGS sequence"/>
</dbReference>
<comment type="similarity">
    <text evidence="2">Belongs to the DoxX family.</text>
</comment>
<dbReference type="AlphaFoldDB" id="A0A848H4J4"/>
<feature type="transmembrane region" description="Helical" evidence="7">
    <location>
        <begin position="15"/>
        <end position="36"/>
    </location>
</feature>